<dbReference type="Proteomes" id="UP001057452">
    <property type="component" value="Chromosome 5"/>
</dbReference>
<evidence type="ECO:0000313" key="1">
    <source>
        <dbReference type="EMBL" id="KAI4827519.1"/>
    </source>
</evidence>
<gene>
    <name evidence="1" type="ORF">KUCAC02_030908</name>
</gene>
<comment type="caution">
    <text evidence="1">The sequence shown here is derived from an EMBL/GenBank/DDBJ whole genome shotgun (WGS) entry which is preliminary data.</text>
</comment>
<sequence>MACWQKRASQHATVRTTCFSSERDYKDRLSLAVETGEGSISPGEERSVTSFDSRVPPSASLAFSDLTEICEV</sequence>
<dbReference type="EMBL" id="CM043789">
    <property type="protein sequence ID" value="KAI4827519.1"/>
    <property type="molecule type" value="Genomic_DNA"/>
</dbReference>
<evidence type="ECO:0000313" key="2">
    <source>
        <dbReference type="Proteomes" id="UP001057452"/>
    </source>
</evidence>
<organism evidence="1 2">
    <name type="scientific">Chaenocephalus aceratus</name>
    <name type="common">Blackfin icefish</name>
    <name type="synonym">Chaenichthys aceratus</name>
    <dbReference type="NCBI Taxonomy" id="36190"/>
    <lineage>
        <taxon>Eukaryota</taxon>
        <taxon>Metazoa</taxon>
        <taxon>Chordata</taxon>
        <taxon>Craniata</taxon>
        <taxon>Vertebrata</taxon>
        <taxon>Euteleostomi</taxon>
        <taxon>Actinopterygii</taxon>
        <taxon>Neopterygii</taxon>
        <taxon>Teleostei</taxon>
        <taxon>Neoteleostei</taxon>
        <taxon>Acanthomorphata</taxon>
        <taxon>Eupercaria</taxon>
        <taxon>Perciformes</taxon>
        <taxon>Notothenioidei</taxon>
        <taxon>Channichthyidae</taxon>
        <taxon>Chaenocephalus</taxon>
    </lineage>
</organism>
<name>A0ACB9XMA8_CHAAC</name>
<proteinExistence type="predicted"/>
<accession>A0ACB9XMA8</accession>
<protein>
    <submittedName>
        <fullName evidence="1">Uncharacterized protein</fullName>
    </submittedName>
</protein>
<keyword evidence="2" id="KW-1185">Reference proteome</keyword>
<reference evidence="1" key="1">
    <citation type="submission" date="2022-05" db="EMBL/GenBank/DDBJ databases">
        <title>Chromosome-level genome of Chaenocephalus aceratus.</title>
        <authorList>
            <person name="Park H."/>
        </authorList>
    </citation>
    <scope>NUCLEOTIDE SEQUENCE</scope>
    <source>
        <strain evidence="1">KU_202001</strain>
    </source>
</reference>